<accession>A0A511HIF1</accession>
<organism evidence="1 4">
    <name type="scientific">Myxococcus virescens</name>
    <dbReference type="NCBI Taxonomy" id="83456"/>
    <lineage>
        <taxon>Bacteria</taxon>
        <taxon>Pseudomonadati</taxon>
        <taxon>Myxococcota</taxon>
        <taxon>Myxococcia</taxon>
        <taxon>Myxococcales</taxon>
        <taxon>Cystobacterineae</taxon>
        <taxon>Myxococcaceae</taxon>
        <taxon>Myxococcus</taxon>
    </lineage>
</organism>
<keyword evidence="3" id="KW-1185">Reference proteome</keyword>
<evidence type="ECO:0000313" key="2">
    <source>
        <dbReference type="EMBL" id="SDF16792.1"/>
    </source>
</evidence>
<dbReference type="Proteomes" id="UP000321224">
    <property type="component" value="Unassembled WGS sequence"/>
</dbReference>
<reference evidence="1 4" key="2">
    <citation type="submission" date="2019-07" db="EMBL/GenBank/DDBJ databases">
        <title>Whole genome shotgun sequence of Myxococcus virescens NBRC 100334.</title>
        <authorList>
            <person name="Hosoyama A."/>
            <person name="Uohara A."/>
            <person name="Ohji S."/>
            <person name="Ichikawa N."/>
        </authorList>
    </citation>
    <scope>NUCLEOTIDE SEQUENCE [LARGE SCALE GENOMIC DNA]</scope>
    <source>
        <strain evidence="1 4">NBRC 100334</strain>
    </source>
</reference>
<reference evidence="2 3" key="1">
    <citation type="submission" date="2016-10" db="EMBL/GenBank/DDBJ databases">
        <authorList>
            <person name="Varghese N."/>
            <person name="Submissions S."/>
        </authorList>
    </citation>
    <scope>NUCLEOTIDE SEQUENCE [LARGE SCALE GENOMIC DNA]</scope>
    <source>
        <strain evidence="2 3">DSM 2260</strain>
    </source>
</reference>
<protein>
    <submittedName>
        <fullName evidence="1">Uncharacterized protein</fullName>
    </submittedName>
</protein>
<proteinExistence type="predicted"/>
<dbReference type="Proteomes" id="UP000198717">
    <property type="component" value="Unassembled WGS sequence"/>
</dbReference>
<evidence type="ECO:0000313" key="4">
    <source>
        <dbReference type="Proteomes" id="UP000321224"/>
    </source>
</evidence>
<dbReference type="EMBL" id="BJVY01000033">
    <property type="protein sequence ID" value="GEL73353.1"/>
    <property type="molecule type" value="Genomic_DNA"/>
</dbReference>
<comment type="caution">
    <text evidence="1">The sequence shown here is derived from an EMBL/GenBank/DDBJ whole genome shotgun (WGS) entry which is preliminary data.</text>
</comment>
<name>A0A511HIF1_9BACT</name>
<evidence type="ECO:0000313" key="3">
    <source>
        <dbReference type="Proteomes" id="UP000198717"/>
    </source>
</evidence>
<evidence type="ECO:0000313" key="1">
    <source>
        <dbReference type="EMBL" id="GEL73353.1"/>
    </source>
</evidence>
<sequence length="239" mass="26221">MGDWAVTTHWAWTRPRMPEARDFPSDRWAARLGRVGPGLWQLETLQKYGYYRAPEGTAAVGVQAPDDYLVEYGGGPFSAAWNYLVATEPSGASRFARAAALLGEDASLPHAVQHAVLCLRTPIRFERPLASWSLSESHLDSAPAARVAEALIAGGPPPRRGRMECVVGLFTFEFGWVHTGLLTLFIDKSMAQSGAELEMTGRFNALAETREVGPFAHSLYMERPTPVPAPLVAWPFPSR</sequence>
<gene>
    <name evidence="1" type="ORF">MVI01_51370</name>
    <name evidence="2" type="ORF">SAMN04488504_12231</name>
</gene>
<dbReference type="EMBL" id="FNAJ01000022">
    <property type="protein sequence ID" value="SDF16792.1"/>
    <property type="molecule type" value="Genomic_DNA"/>
</dbReference>
<dbReference type="AlphaFoldDB" id="A0A511HIF1"/>